<dbReference type="RefSeq" id="WP_012158477.1">
    <property type="nucleotide sequence ID" value="NC_009922.1"/>
</dbReference>
<dbReference type="Pfam" id="PF05145">
    <property type="entry name" value="AbrB"/>
    <property type="match status" value="2"/>
</dbReference>
<dbReference type="PANTHER" id="PTHR38457">
    <property type="entry name" value="REGULATOR ABRB-RELATED"/>
    <property type="match status" value="1"/>
</dbReference>
<feature type="transmembrane region" description="Helical" evidence="1">
    <location>
        <begin position="29"/>
        <end position="50"/>
    </location>
</feature>
<keyword evidence="1" id="KW-1133">Transmembrane helix</keyword>
<keyword evidence="1" id="KW-0812">Transmembrane</keyword>
<feature type="transmembrane region" description="Helical" evidence="1">
    <location>
        <begin position="331"/>
        <end position="352"/>
    </location>
</feature>
<name>A8MLZ6_ALKOO</name>
<dbReference type="AlphaFoldDB" id="A8MLZ6"/>
<dbReference type="InterPro" id="IPR007820">
    <property type="entry name" value="AbrB_fam"/>
</dbReference>
<reference evidence="3" key="1">
    <citation type="submission" date="2007-10" db="EMBL/GenBank/DDBJ databases">
        <title>Complete genome of Alkaliphilus oremlandii OhILAs.</title>
        <authorList>
            <person name="Copeland A."/>
            <person name="Lucas S."/>
            <person name="Lapidus A."/>
            <person name="Barry K."/>
            <person name="Detter J.C."/>
            <person name="Glavina del Rio T."/>
            <person name="Hammon N."/>
            <person name="Israni S."/>
            <person name="Dalin E."/>
            <person name="Tice H."/>
            <person name="Pitluck S."/>
            <person name="Chain P."/>
            <person name="Malfatti S."/>
            <person name="Shin M."/>
            <person name="Vergez L."/>
            <person name="Schmutz J."/>
            <person name="Larimer F."/>
            <person name="Land M."/>
            <person name="Hauser L."/>
            <person name="Kyrpides N."/>
            <person name="Mikhailova N."/>
            <person name="Stolz J.F."/>
            <person name="Dawson A."/>
            <person name="Fisher E."/>
            <person name="Crable B."/>
            <person name="Perera E."/>
            <person name="Lisak J."/>
            <person name="Ranganathan M."/>
            <person name="Basu P."/>
            <person name="Richardson P."/>
        </authorList>
    </citation>
    <scope>NUCLEOTIDE SEQUENCE [LARGE SCALE GENOMIC DNA]</scope>
    <source>
        <strain evidence="3">OhILAs</strain>
    </source>
</reference>
<dbReference type="Proteomes" id="UP000000269">
    <property type="component" value="Chromosome"/>
</dbReference>
<dbReference type="HOGENOM" id="CLU_050210_1_0_9"/>
<proteinExistence type="predicted"/>
<gene>
    <name evidence="2" type="ordered locus">Clos_0603</name>
</gene>
<feature type="transmembrane region" description="Helical" evidence="1">
    <location>
        <begin position="189"/>
        <end position="206"/>
    </location>
</feature>
<evidence type="ECO:0000313" key="3">
    <source>
        <dbReference type="Proteomes" id="UP000000269"/>
    </source>
</evidence>
<protein>
    <submittedName>
        <fullName evidence="2">Conserved hypothetical membrane-spanning protein</fullName>
    </submittedName>
</protein>
<keyword evidence="1" id="KW-0472">Membrane</keyword>
<dbReference type="PANTHER" id="PTHR38457:SF1">
    <property type="entry name" value="REGULATOR ABRB-RELATED"/>
    <property type="match status" value="1"/>
</dbReference>
<accession>A8MLZ6</accession>
<dbReference type="GO" id="GO:0016020">
    <property type="term" value="C:membrane"/>
    <property type="evidence" value="ECO:0007669"/>
    <property type="project" value="InterPro"/>
</dbReference>
<evidence type="ECO:0000313" key="2">
    <source>
        <dbReference type="EMBL" id="ABW18163.1"/>
    </source>
</evidence>
<evidence type="ECO:0000256" key="1">
    <source>
        <dbReference type="SAM" id="Phobius"/>
    </source>
</evidence>
<dbReference type="GO" id="GO:0010468">
    <property type="term" value="P:regulation of gene expression"/>
    <property type="evidence" value="ECO:0007669"/>
    <property type="project" value="InterPro"/>
</dbReference>
<feature type="transmembrane region" description="Helical" evidence="1">
    <location>
        <begin position="145"/>
        <end position="162"/>
    </location>
</feature>
<feature type="transmembrane region" description="Helical" evidence="1">
    <location>
        <begin position="6"/>
        <end position="22"/>
    </location>
</feature>
<dbReference type="PIRSF" id="PIRSF038991">
    <property type="entry name" value="Protein_AbrB"/>
    <property type="match status" value="1"/>
</dbReference>
<sequence>MDEIMFLLITILVGSMFGVAAVKVKIPAGLMVGAIVGVAAFNIFFDLAYMPKQTTLVVQIVAGAFIGCSMEKSDLRRLPKIIKPAAIMLSSLIILNLTAGFLIYFLSPLDLVTSLMSVVPGGVSDTPIIAAVMGADGPKVAVMQLVRQILGIGVFPALIFVYDHKCRKHGIENERGAFIEKRQKSKTKSWRAFLCTVVVAALFGILGKISGITAGTFTFAILSVLILKLVFDFAYIPKWLKKCAQVLSGSYLGSTIVLNDVLTLRYLLVPLCIIVLGYAANCFVTGKIISKTCGFTRKEAMLITTPAGASDMALISNDLGVENTDIIILQVLRAVIVMSLFPQIINLILHIIGA</sequence>
<dbReference type="KEGG" id="aoe:Clos_0603"/>
<feature type="transmembrane region" description="Helical" evidence="1">
    <location>
        <begin position="85"/>
        <end position="106"/>
    </location>
</feature>
<dbReference type="EMBL" id="CP000853">
    <property type="protein sequence ID" value="ABW18163.1"/>
    <property type="molecule type" value="Genomic_DNA"/>
</dbReference>
<feature type="transmembrane region" description="Helical" evidence="1">
    <location>
        <begin position="268"/>
        <end position="289"/>
    </location>
</feature>
<dbReference type="eggNOG" id="COG3180">
    <property type="taxonomic scope" value="Bacteria"/>
</dbReference>
<organism evidence="2 3">
    <name type="scientific">Alkaliphilus oremlandii (strain OhILAs)</name>
    <name type="common">Clostridium oremlandii (strain OhILAs)</name>
    <dbReference type="NCBI Taxonomy" id="350688"/>
    <lineage>
        <taxon>Bacteria</taxon>
        <taxon>Bacillati</taxon>
        <taxon>Bacillota</taxon>
        <taxon>Clostridia</taxon>
        <taxon>Peptostreptococcales</taxon>
        <taxon>Natronincolaceae</taxon>
        <taxon>Alkaliphilus</taxon>
    </lineage>
</organism>
<keyword evidence="3" id="KW-1185">Reference proteome</keyword>
<dbReference type="STRING" id="350688.Clos_0603"/>